<keyword evidence="2" id="KW-1185">Reference proteome</keyword>
<dbReference type="EMBL" id="PKMF04000552">
    <property type="protein sequence ID" value="KAK7826178.1"/>
    <property type="molecule type" value="Genomic_DNA"/>
</dbReference>
<gene>
    <name evidence="1" type="primary">HIPP47_3</name>
    <name evidence="1" type="ORF">CFP56_032389</name>
</gene>
<evidence type="ECO:0000313" key="2">
    <source>
        <dbReference type="Proteomes" id="UP000237347"/>
    </source>
</evidence>
<dbReference type="AlphaFoldDB" id="A0AAW0JHR9"/>
<dbReference type="Proteomes" id="UP000237347">
    <property type="component" value="Unassembled WGS sequence"/>
</dbReference>
<accession>A0AAW0JHR9</accession>
<evidence type="ECO:0000313" key="1">
    <source>
        <dbReference type="EMBL" id="KAK7826178.1"/>
    </source>
</evidence>
<comment type="caution">
    <text evidence="1">The sequence shown here is derived from an EMBL/GenBank/DDBJ whole genome shotgun (WGS) entry which is preliminary data.</text>
</comment>
<protein>
    <submittedName>
        <fullName evidence="1">Heavy metal-associated isoprenylated plant protein 47</fullName>
    </submittedName>
</protein>
<dbReference type="PANTHER" id="PTHR46371">
    <property type="entry name" value="OS04G0464100 PROTEIN"/>
    <property type="match status" value="1"/>
</dbReference>
<dbReference type="InterPro" id="IPR044296">
    <property type="entry name" value="HIPP46"/>
</dbReference>
<dbReference type="Gene3D" id="3.30.70.100">
    <property type="match status" value="4"/>
</dbReference>
<sequence length="318" mass="34239">MKFEFDTQLSKEDVSFKADWYRWKKQRQSERIKSEQKIVMKVQMNCQKCQTKALTVAAEANGVNFVGFEGAEKDKVVVIGDGVDAAMLATTMRKKVGHTDIISVAEQKIVMKVQMNCQKCQTKALTVAAEANGVNFVGFEGAEKDKVVVIGDGVDAAMLATTMRKKVGHTDIISVAEVQMNCQKCQTKALTVAADANGVNFVGLEGADKDKAVVIGDGVDAARLATTMRKKVGQTDIISVAEQKIVMKVQMNCQKCQTKALTVAAEANGVNFVGLEGAEKDKVVVIGDGVDAARLATTMRKKVGHTDITSVAEVKKGN</sequence>
<name>A0AAW0JHR9_QUESU</name>
<reference evidence="1 2" key="1">
    <citation type="journal article" date="2018" name="Sci. Data">
        <title>The draft genome sequence of cork oak.</title>
        <authorList>
            <person name="Ramos A.M."/>
            <person name="Usie A."/>
            <person name="Barbosa P."/>
            <person name="Barros P.M."/>
            <person name="Capote T."/>
            <person name="Chaves I."/>
            <person name="Simoes F."/>
            <person name="Abreu I."/>
            <person name="Carrasquinho I."/>
            <person name="Faro C."/>
            <person name="Guimaraes J.B."/>
            <person name="Mendonca D."/>
            <person name="Nobrega F."/>
            <person name="Rodrigues L."/>
            <person name="Saibo N.J.M."/>
            <person name="Varela M.C."/>
            <person name="Egas C."/>
            <person name="Matos J."/>
            <person name="Miguel C.M."/>
            <person name="Oliveira M.M."/>
            <person name="Ricardo C.P."/>
            <person name="Goncalves S."/>
        </authorList>
    </citation>
    <scope>NUCLEOTIDE SEQUENCE [LARGE SCALE GENOMIC DNA]</scope>
    <source>
        <strain evidence="2">cv. HL8</strain>
    </source>
</reference>
<proteinExistence type="predicted"/>
<organism evidence="1 2">
    <name type="scientific">Quercus suber</name>
    <name type="common">Cork oak</name>
    <dbReference type="NCBI Taxonomy" id="58331"/>
    <lineage>
        <taxon>Eukaryota</taxon>
        <taxon>Viridiplantae</taxon>
        <taxon>Streptophyta</taxon>
        <taxon>Embryophyta</taxon>
        <taxon>Tracheophyta</taxon>
        <taxon>Spermatophyta</taxon>
        <taxon>Magnoliopsida</taxon>
        <taxon>eudicotyledons</taxon>
        <taxon>Gunneridae</taxon>
        <taxon>Pentapetalae</taxon>
        <taxon>rosids</taxon>
        <taxon>fabids</taxon>
        <taxon>Fagales</taxon>
        <taxon>Fagaceae</taxon>
        <taxon>Quercus</taxon>
    </lineage>
</organism>